<evidence type="ECO:0000256" key="2">
    <source>
        <dbReference type="SAM" id="Phobius"/>
    </source>
</evidence>
<gene>
    <name evidence="3" type="ORF">NF556_01380</name>
</gene>
<keyword evidence="2" id="KW-1133">Transmembrane helix</keyword>
<sequence>MALWLEIFLALSVVLVLAGALIAVWLIIARLRPHHSARPGEVEGEVDAPIEHHSYDVRDHGGPIVERRGPNVTESRTRDVIDRTSGDNPRL</sequence>
<reference evidence="3" key="1">
    <citation type="submission" date="2022-06" db="EMBL/GenBank/DDBJ databases">
        <title>Ornithinimicrobium HY1793.</title>
        <authorList>
            <person name="Huang Y."/>
        </authorList>
    </citation>
    <scope>NUCLEOTIDE SEQUENCE</scope>
    <source>
        <strain evidence="3">HY1793</strain>
    </source>
</reference>
<name>A0ABY4YUV0_9MICO</name>
<dbReference type="EMBL" id="CP099489">
    <property type="protein sequence ID" value="USQ80344.1"/>
    <property type="molecule type" value="Genomic_DNA"/>
</dbReference>
<dbReference type="RefSeq" id="WP_252593720.1">
    <property type="nucleotide sequence ID" value="NZ_CP099489.1"/>
</dbReference>
<evidence type="ECO:0000256" key="1">
    <source>
        <dbReference type="SAM" id="MobiDB-lite"/>
    </source>
</evidence>
<proteinExistence type="predicted"/>
<feature type="transmembrane region" description="Helical" evidence="2">
    <location>
        <begin position="6"/>
        <end position="28"/>
    </location>
</feature>
<evidence type="ECO:0008006" key="5">
    <source>
        <dbReference type="Google" id="ProtNLM"/>
    </source>
</evidence>
<keyword evidence="2" id="KW-0472">Membrane</keyword>
<organism evidence="3 4">
    <name type="scientific">Ornithinimicrobium faecis</name>
    <dbReference type="NCBI Taxonomy" id="2934158"/>
    <lineage>
        <taxon>Bacteria</taxon>
        <taxon>Bacillati</taxon>
        <taxon>Actinomycetota</taxon>
        <taxon>Actinomycetes</taxon>
        <taxon>Micrococcales</taxon>
        <taxon>Ornithinimicrobiaceae</taxon>
        <taxon>Ornithinimicrobium</taxon>
    </lineage>
</organism>
<evidence type="ECO:0000313" key="3">
    <source>
        <dbReference type="EMBL" id="USQ80344.1"/>
    </source>
</evidence>
<protein>
    <recommendedName>
        <fullName evidence="5">Secreted protein</fullName>
    </recommendedName>
</protein>
<keyword evidence="2" id="KW-0812">Transmembrane</keyword>
<feature type="region of interest" description="Disordered" evidence="1">
    <location>
        <begin position="54"/>
        <end position="91"/>
    </location>
</feature>
<accession>A0ABY4YUV0</accession>
<evidence type="ECO:0000313" key="4">
    <source>
        <dbReference type="Proteomes" id="UP001056455"/>
    </source>
</evidence>
<dbReference type="Proteomes" id="UP001056455">
    <property type="component" value="Chromosome"/>
</dbReference>
<keyword evidence="4" id="KW-1185">Reference proteome</keyword>